<dbReference type="Proteomes" id="UP001177021">
    <property type="component" value="Unassembled WGS sequence"/>
</dbReference>
<sequence length="425" mass="49767">MEEISNVEVSNHIPDDIVFSILSKLSLKSFKRFECVRKSWSLLFDNPYFITMYRNHLLTKYCSYYDDHHTTLLLHMIQVPEDEDEQLWNGIGDVFYSLSGDKFDDIVQIDGPKAIKFDDFLEYGDHHDEEEEEEEEEEDGDDNGFDILYPISYNGTLNLRRDDFYGKENVILWNLIGDDFMAIPSHENSHLWDFSAHHYQIGYDRVKDDYKIIRCTHYYPKDVSSSCGMSSGHFWEMYSLSTNSWKKIDVEMPHSRWSREQVYMDGVFHWWDKNETHTCLVSFDFCKESFIVTPIPVDDSFDSNLVRRHLMVLNGSIAFMLNYTEASIFHISILGELGIKESWTKLFIIGPLPCLEYPIGAGKKGNILFRKKDGELAWFDLSIGMIVDIGVKTQTNDYKMLFHKESLPIEGIYTNFSSCFHPRDL</sequence>
<dbReference type="EMBL" id="CASHSV030000002">
    <property type="protein sequence ID" value="CAJ2634325.1"/>
    <property type="molecule type" value="Genomic_DNA"/>
</dbReference>
<reference evidence="1" key="1">
    <citation type="submission" date="2023-10" db="EMBL/GenBank/DDBJ databases">
        <authorList>
            <person name="Rodriguez Cubillos JULIANA M."/>
            <person name="De Vega J."/>
        </authorList>
    </citation>
    <scope>NUCLEOTIDE SEQUENCE</scope>
</reference>
<proteinExistence type="predicted"/>
<gene>
    <name evidence="1" type="ORF">MILVUS5_LOCUS5265</name>
</gene>
<accession>A0ACB0IQY3</accession>
<comment type="caution">
    <text evidence="1">The sequence shown here is derived from an EMBL/GenBank/DDBJ whole genome shotgun (WGS) entry which is preliminary data.</text>
</comment>
<keyword evidence="2" id="KW-1185">Reference proteome</keyword>
<protein>
    <submittedName>
        <fullName evidence="1">Uncharacterized protein</fullName>
    </submittedName>
</protein>
<evidence type="ECO:0000313" key="1">
    <source>
        <dbReference type="EMBL" id="CAJ2634325.1"/>
    </source>
</evidence>
<name>A0ACB0IQY3_TRIPR</name>
<evidence type="ECO:0000313" key="2">
    <source>
        <dbReference type="Proteomes" id="UP001177021"/>
    </source>
</evidence>
<organism evidence="1 2">
    <name type="scientific">Trifolium pratense</name>
    <name type="common">Red clover</name>
    <dbReference type="NCBI Taxonomy" id="57577"/>
    <lineage>
        <taxon>Eukaryota</taxon>
        <taxon>Viridiplantae</taxon>
        <taxon>Streptophyta</taxon>
        <taxon>Embryophyta</taxon>
        <taxon>Tracheophyta</taxon>
        <taxon>Spermatophyta</taxon>
        <taxon>Magnoliopsida</taxon>
        <taxon>eudicotyledons</taxon>
        <taxon>Gunneridae</taxon>
        <taxon>Pentapetalae</taxon>
        <taxon>rosids</taxon>
        <taxon>fabids</taxon>
        <taxon>Fabales</taxon>
        <taxon>Fabaceae</taxon>
        <taxon>Papilionoideae</taxon>
        <taxon>50 kb inversion clade</taxon>
        <taxon>NPAAA clade</taxon>
        <taxon>Hologalegina</taxon>
        <taxon>IRL clade</taxon>
        <taxon>Trifolieae</taxon>
        <taxon>Trifolium</taxon>
    </lineage>
</organism>